<dbReference type="GO" id="GO:0016020">
    <property type="term" value="C:membrane"/>
    <property type="evidence" value="ECO:0007669"/>
    <property type="project" value="UniProtKB-SubCell"/>
</dbReference>
<evidence type="ECO:0000256" key="13">
    <source>
        <dbReference type="ARBA" id="ARBA00023136"/>
    </source>
</evidence>
<dbReference type="InterPro" id="IPR017896">
    <property type="entry name" value="4Fe4S_Fe-S-bd"/>
</dbReference>
<dbReference type="Gene3D" id="3.40.50.740">
    <property type="match status" value="1"/>
</dbReference>
<dbReference type="SUPFAM" id="SSF54292">
    <property type="entry name" value="2Fe-2S ferredoxin-like"/>
    <property type="match status" value="1"/>
</dbReference>
<dbReference type="GO" id="GO:0051539">
    <property type="term" value="F:4 iron, 4 sulfur cluster binding"/>
    <property type="evidence" value="ECO:0007669"/>
    <property type="project" value="UniProtKB-KW"/>
</dbReference>
<feature type="domain" description="4Fe-4S Mo/W bis-MGD-type" evidence="17">
    <location>
        <begin position="217"/>
        <end position="273"/>
    </location>
</feature>
<evidence type="ECO:0000256" key="9">
    <source>
        <dbReference type="ARBA" id="ARBA00023002"/>
    </source>
</evidence>
<dbReference type="InterPro" id="IPR006656">
    <property type="entry name" value="Mopterin_OxRdtase"/>
</dbReference>
<dbReference type="Pfam" id="PF00384">
    <property type="entry name" value="Molybdopterin"/>
    <property type="match status" value="1"/>
</dbReference>
<dbReference type="GO" id="GO:0046872">
    <property type="term" value="F:metal ion binding"/>
    <property type="evidence" value="ECO:0007669"/>
    <property type="project" value="UniProtKB-KW"/>
</dbReference>
<proteinExistence type="inferred from homology"/>
<evidence type="ECO:0000259" key="18">
    <source>
        <dbReference type="PROSITE" id="PS51839"/>
    </source>
</evidence>
<dbReference type="PROSITE" id="PS00551">
    <property type="entry name" value="MOLYBDOPTERIN_PROK_1"/>
    <property type="match status" value="1"/>
</dbReference>
<dbReference type="Proteomes" id="UP000001933">
    <property type="component" value="Chromosome"/>
</dbReference>
<evidence type="ECO:0000259" key="15">
    <source>
        <dbReference type="PROSITE" id="PS51085"/>
    </source>
</evidence>
<dbReference type="SMART" id="SM00929">
    <property type="entry name" value="NADH-G_4Fe-4S_3"/>
    <property type="match status" value="1"/>
</dbReference>
<dbReference type="FunFam" id="3.30.70.20:FF:000035">
    <property type="entry name" value="Iron hydrogenase 1"/>
    <property type="match status" value="1"/>
</dbReference>
<dbReference type="Pfam" id="PF04879">
    <property type="entry name" value="Molybdop_Fe4S4"/>
    <property type="match status" value="1"/>
</dbReference>
<feature type="domain" description="4Fe-4S ferredoxin-type" evidence="16">
    <location>
        <begin position="136"/>
        <end position="165"/>
    </location>
</feature>
<dbReference type="eggNOG" id="COG3383">
    <property type="taxonomic scope" value="Bacteria"/>
</dbReference>
<evidence type="ECO:0000256" key="10">
    <source>
        <dbReference type="ARBA" id="ARBA00023004"/>
    </source>
</evidence>
<evidence type="ECO:0000313" key="20">
    <source>
        <dbReference type="Proteomes" id="UP000001933"/>
    </source>
</evidence>
<dbReference type="GO" id="GO:0042773">
    <property type="term" value="P:ATP synthesis coupled electron transport"/>
    <property type="evidence" value="ECO:0007669"/>
    <property type="project" value="InterPro"/>
</dbReference>
<evidence type="ECO:0000313" key="19">
    <source>
        <dbReference type="EMBL" id="ABC76021.1"/>
    </source>
</evidence>
<dbReference type="PROSITE" id="PS51839">
    <property type="entry name" value="4FE4S_HC3"/>
    <property type="match status" value="1"/>
</dbReference>
<reference evidence="19 20" key="1">
    <citation type="journal article" date="2007" name="Proc. Natl. Acad. Sci. U.S.A.">
        <title>The genome of Syntrophus aciditrophicus: life at the thermodynamic limit of microbial growth.</title>
        <authorList>
            <person name="McInerney M.J."/>
            <person name="Rohlin L."/>
            <person name="Mouttaki H."/>
            <person name="Kim U."/>
            <person name="Krupp R.S."/>
            <person name="Rios-Hernandez L."/>
            <person name="Sieber J."/>
            <person name="Struchtemeyer C.G."/>
            <person name="Bhattacharyya A."/>
            <person name="Campbell J.W."/>
            <person name="Gunsalus R.P."/>
        </authorList>
    </citation>
    <scope>NUCLEOTIDE SEQUENCE [LARGE SCALE GENOMIC DNA]</scope>
    <source>
        <strain evidence="19 20">SB</strain>
    </source>
</reference>
<evidence type="ECO:0000256" key="6">
    <source>
        <dbReference type="ARBA" id="ARBA00022723"/>
    </source>
</evidence>
<dbReference type="SMART" id="SM00926">
    <property type="entry name" value="Molybdop_Fe4S4"/>
    <property type="match status" value="1"/>
</dbReference>
<dbReference type="HOGENOM" id="CLU_000422_11_0_7"/>
<sequence>MKITINGITCDADAGQTVLQAARANGIYIPSLCYHDKTGVAGKCRVCVAEVEDMRGLQATCTLPVREGMKIDTQSEKALAAQRLVVDLLLSTGRHDCISCEKNGICELQDAAYYLGIERPSIQYADVQKGIDESSAFIRVDRNKCISCGRCVAGCNDVVVNEVLDFGRRGHETSIIFDTDSPMGASTCVQCGECVQLCPVGALIEKKSIGKARSWEIEKVRTTCPYCGVGCQLYLHTKGEQIVKVTGVEEGAPNKGRLCVKGRFGYDFIYSGERLTTPLIKENGAFREASWDEALDLVAGKFKQIIAENGPDAIAGVSCARSINEDSYQMQKLFRAVIGTNNIDHCART</sequence>
<dbReference type="InterPro" id="IPR000283">
    <property type="entry name" value="NADH_UbQ_OxRdtase_75kDa_su_CS"/>
</dbReference>
<dbReference type="FunFam" id="3.10.20.740:FF:000004">
    <property type="entry name" value="NADH-quinone oxidoreductase"/>
    <property type="match status" value="1"/>
</dbReference>
<keyword evidence="5" id="KW-0001">2Fe-2S</keyword>
<dbReference type="EMBL" id="CP000252">
    <property type="protein sequence ID" value="ABC76021.1"/>
    <property type="molecule type" value="Genomic_DNA"/>
</dbReference>
<dbReference type="InterPro" id="IPR019574">
    <property type="entry name" value="NADH_UbQ_OxRdtase_Gsu_4Fe4S-bd"/>
</dbReference>
<dbReference type="PANTHER" id="PTHR43105">
    <property type="entry name" value="RESPIRATORY NITRATE REDUCTASE"/>
    <property type="match status" value="1"/>
</dbReference>
<name>Q2LPK0_SYNAS</name>
<keyword evidence="7" id="KW-0677">Repeat</keyword>
<feature type="domain" description="4Fe-4S His(Cys)3-ligated-type" evidence="18">
    <location>
        <begin position="77"/>
        <end position="116"/>
    </location>
</feature>
<dbReference type="GO" id="GO:0008137">
    <property type="term" value="F:NADH dehydrogenase (ubiquinone) activity"/>
    <property type="evidence" value="ECO:0007669"/>
    <property type="project" value="InterPro"/>
</dbReference>
<dbReference type="KEGG" id="sat:SYN_00630"/>
<keyword evidence="10" id="KW-0408">Iron</keyword>
<comment type="similarity">
    <text evidence="3">Belongs to the complex I 75 kDa subunit family.</text>
</comment>
<dbReference type="CDD" id="cd00207">
    <property type="entry name" value="fer2"/>
    <property type="match status" value="1"/>
</dbReference>
<dbReference type="SUPFAM" id="SSF54862">
    <property type="entry name" value="4Fe-4S ferredoxins"/>
    <property type="match status" value="1"/>
</dbReference>
<keyword evidence="4" id="KW-0004">4Fe-4S</keyword>
<organism evidence="19 20">
    <name type="scientific">Syntrophus aciditrophicus (strain SB)</name>
    <dbReference type="NCBI Taxonomy" id="56780"/>
    <lineage>
        <taxon>Bacteria</taxon>
        <taxon>Pseudomonadati</taxon>
        <taxon>Thermodesulfobacteriota</taxon>
        <taxon>Syntrophia</taxon>
        <taxon>Syntrophales</taxon>
        <taxon>Syntrophaceae</taxon>
        <taxon>Syntrophus</taxon>
    </lineage>
</organism>
<dbReference type="InterPro" id="IPR006963">
    <property type="entry name" value="Mopterin_OxRdtase_4Fe-4S_dom"/>
</dbReference>
<keyword evidence="9" id="KW-0560">Oxidoreductase</keyword>
<dbReference type="PROSITE" id="PS00198">
    <property type="entry name" value="4FE4S_FER_1"/>
    <property type="match status" value="1"/>
</dbReference>
<comment type="subcellular location">
    <subcellularLocation>
        <location evidence="2">Membrane</location>
    </subcellularLocation>
</comment>
<evidence type="ECO:0000259" key="17">
    <source>
        <dbReference type="PROSITE" id="PS51669"/>
    </source>
</evidence>
<evidence type="ECO:0000256" key="1">
    <source>
        <dbReference type="ARBA" id="ARBA00001966"/>
    </source>
</evidence>
<feature type="domain" description="4Fe-4S ferredoxin-type" evidence="16">
    <location>
        <begin position="179"/>
        <end position="208"/>
    </location>
</feature>
<keyword evidence="13" id="KW-0472">Membrane</keyword>
<evidence type="ECO:0000256" key="8">
    <source>
        <dbReference type="ARBA" id="ARBA00022967"/>
    </source>
</evidence>
<evidence type="ECO:0000256" key="5">
    <source>
        <dbReference type="ARBA" id="ARBA00022714"/>
    </source>
</evidence>
<evidence type="ECO:0000256" key="7">
    <source>
        <dbReference type="ARBA" id="ARBA00022737"/>
    </source>
</evidence>
<dbReference type="InParanoid" id="Q2LPK0"/>
<dbReference type="Pfam" id="PF12838">
    <property type="entry name" value="Fer4_7"/>
    <property type="match status" value="1"/>
</dbReference>
<evidence type="ECO:0000256" key="14">
    <source>
        <dbReference type="ARBA" id="ARBA00034078"/>
    </source>
</evidence>
<dbReference type="STRING" id="56780.SYN_00630"/>
<comment type="cofactor">
    <cofactor evidence="1">
        <name>[4Fe-4S] cluster</name>
        <dbReference type="ChEBI" id="CHEBI:49883"/>
    </cofactor>
</comment>
<dbReference type="Pfam" id="PF13510">
    <property type="entry name" value="Fer2_4"/>
    <property type="match status" value="1"/>
</dbReference>
<dbReference type="Gene3D" id="2.20.25.90">
    <property type="entry name" value="ADC-like domains"/>
    <property type="match status" value="1"/>
</dbReference>
<dbReference type="Gene3D" id="3.30.70.20">
    <property type="match status" value="1"/>
</dbReference>
<dbReference type="InterPro" id="IPR001041">
    <property type="entry name" value="2Fe-2S_ferredoxin-type"/>
</dbReference>
<dbReference type="PROSITE" id="PS51085">
    <property type="entry name" value="2FE2S_FER_2"/>
    <property type="match status" value="1"/>
</dbReference>
<dbReference type="InterPro" id="IPR050123">
    <property type="entry name" value="Prok_molybdopt-oxidoreductase"/>
</dbReference>
<dbReference type="Gene3D" id="3.10.20.740">
    <property type="match status" value="1"/>
</dbReference>
<evidence type="ECO:0000256" key="2">
    <source>
        <dbReference type="ARBA" id="ARBA00004370"/>
    </source>
</evidence>
<evidence type="ECO:0000256" key="11">
    <source>
        <dbReference type="ARBA" id="ARBA00023014"/>
    </source>
</evidence>
<evidence type="ECO:0000256" key="4">
    <source>
        <dbReference type="ARBA" id="ARBA00022485"/>
    </source>
</evidence>
<keyword evidence="6" id="KW-0479">Metal-binding</keyword>
<gene>
    <name evidence="19" type="ORF">SYN_00630</name>
</gene>
<dbReference type="AlphaFoldDB" id="Q2LPK0"/>
<evidence type="ECO:0000259" key="16">
    <source>
        <dbReference type="PROSITE" id="PS51379"/>
    </source>
</evidence>
<dbReference type="PROSITE" id="PS51669">
    <property type="entry name" value="4FE4S_MOW_BIS_MGD"/>
    <property type="match status" value="1"/>
</dbReference>
<keyword evidence="11" id="KW-0411">Iron-sulfur</keyword>
<dbReference type="InterPro" id="IPR036010">
    <property type="entry name" value="2Fe-2S_ferredoxin-like_sf"/>
</dbReference>
<dbReference type="PROSITE" id="PS51379">
    <property type="entry name" value="4FE4S_FER_2"/>
    <property type="match status" value="2"/>
</dbReference>
<evidence type="ECO:0000256" key="12">
    <source>
        <dbReference type="ARBA" id="ARBA00023027"/>
    </source>
</evidence>
<keyword evidence="20" id="KW-1185">Reference proteome</keyword>
<dbReference type="PROSITE" id="PS00641">
    <property type="entry name" value="COMPLEX1_75K_1"/>
    <property type="match status" value="1"/>
</dbReference>
<dbReference type="GO" id="GO:0051537">
    <property type="term" value="F:2 iron, 2 sulfur cluster binding"/>
    <property type="evidence" value="ECO:0007669"/>
    <property type="project" value="UniProtKB-KW"/>
</dbReference>
<evidence type="ECO:0000256" key="3">
    <source>
        <dbReference type="ARBA" id="ARBA00005404"/>
    </source>
</evidence>
<dbReference type="SUPFAM" id="SSF53706">
    <property type="entry name" value="Formate dehydrogenase/DMSO reductase, domains 1-3"/>
    <property type="match status" value="1"/>
</dbReference>
<keyword evidence="8" id="KW-1278">Translocase</keyword>
<dbReference type="InterPro" id="IPR017900">
    <property type="entry name" value="4Fe4S_Fe_S_CS"/>
</dbReference>
<protein>
    <submittedName>
        <fullName evidence="19">Formate dehydrogenase, iron-sulfur subunit</fullName>
    </submittedName>
</protein>
<dbReference type="PANTHER" id="PTHR43105:SF14">
    <property type="entry name" value="FORMATE DEHYDROGENASE H"/>
    <property type="match status" value="1"/>
</dbReference>
<accession>Q2LPK0</accession>
<feature type="domain" description="2Fe-2S ferredoxin-type" evidence="15">
    <location>
        <begin position="1"/>
        <end position="77"/>
    </location>
</feature>
<comment type="cofactor">
    <cofactor evidence="14">
        <name>[2Fe-2S] cluster</name>
        <dbReference type="ChEBI" id="CHEBI:190135"/>
    </cofactor>
</comment>
<dbReference type="InterPro" id="IPR027467">
    <property type="entry name" value="MopterinOxRdtase_cofactor_BS"/>
</dbReference>
<keyword evidence="12" id="KW-0520">NAD</keyword>
<dbReference type="GO" id="GO:0003954">
    <property type="term" value="F:NADH dehydrogenase activity"/>
    <property type="evidence" value="ECO:0007669"/>
    <property type="project" value="TreeGrafter"/>
</dbReference>
<dbReference type="FunFam" id="2.20.25.90:FF:000001">
    <property type="entry name" value="Formate dehydrogenase subunit alpha"/>
    <property type="match status" value="1"/>
</dbReference>
<dbReference type="Pfam" id="PF10588">
    <property type="entry name" value="NADH-G_4Fe-4S_3"/>
    <property type="match status" value="1"/>
</dbReference>